<keyword evidence="1" id="KW-0812">Transmembrane</keyword>
<evidence type="ECO:0000313" key="3">
    <source>
        <dbReference type="EMBL" id="EMI56478.1"/>
    </source>
</evidence>
<feature type="transmembrane region" description="Helical" evidence="1">
    <location>
        <begin position="237"/>
        <end position="255"/>
    </location>
</feature>
<dbReference type="RefSeq" id="WP_008677178.1">
    <property type="nucleotide sequence ID" value="NZ_ANOH01000144.1"/>
</dbReference>
<comment type="caution">
    <text evidence="3">The sequence shown here is derived from an EMBL/GenBank/DDBJ whole genome shotgun (WGS) entry which is preliminary data.</text>
</comment>
<organism evidence="3 4">
    <name type="scientific">Rhodopirellula sallentina SM41</name>
    <dbReference type="NCBI Taxonomy" id="1263870"/>
    <lineage>
        <taxon>Bacteria</taxon>
        <taxon>Pseudomonadati</taxon>
        <taxon>Planctomycetota</taxon>
        <taxon>Planctomycetia</taxon>
        <taxon>Pirellulales</taxon>
        <taxon>Pirellulaceae</taxon>
        <taxon>Rhodopirellula</taxon>
    </lineage>
</organism>
<keyword evidence="3" id="KW-0808">Transferase</keyword>
<feature type="transmembrane region" description="Helical" evidence="1">
    <location>
        <begin position="151"/>
        <end position="171"/>
    </location>
</feature>
<dbReference type="Proteomes" id="UP000011885">
    <property type="component" value="Unassembled WGS sequence"/>
</dbReference>
<keyword evidence="1" id="KW-0472">Membrane</keyword>
<sequence>MSSMQPGTFRLFLALLVVIHHSFPLRLGAWAVGMFFALSGFWISRMWRRKYAKLDAPYTEFLASRWWRLAPVFLTVHLIAVILTLSGYRVGNPAAISDWRWVVTQPLIAGSTQVTRLLPPSWSLDVEMQFYLCAPLLVVGMASLSKRDAGCFVLALLCWSVLRLCIIRSFEEAKLDIFAWIFAVGCLCERFDFHPTPGMVTASATTVGCLILLTFGFTETHSLVWLRGSQETTAATWLQTGYFVLLVSAGIPFAMDTVGRRSSPWDRWLGDLSYPLYMFHWLPREWYYAHVDLNGPWWHSLTMLGVNITVALGGAVVILQLVDRPLQNLRSRRLASSLPNTAPQPNISNV</sequence>
<feature type="transmembrane region" description="Helical" evidence="1">
    <location>
        <begin position="200"/>
        <end position="217"/>
    </location>
</feature>
<dbReference type="EC" id="2.-.-.-" evidence="3"/>
<keyword evidence="3" id="KW-0012">Acyltransferase</keyword>
<feature type="transmembrane region" description="Helical" evidence="1">
    <location>
        <begin position="29"/>
        <end position="47"/>
    </location>
</feature>
<protein>
    <submittedName>
        <fullName evidence="3">Acyltransferase 3</fullName>
        <ecNumber evidence="3">2.-.-.-</ecNumber>
    </submittedName>
</protein>
<dbReference type="GO" id="GO:0016747">
    <property type="term" value="F:acyltransferase activity, transferring groups other than amino-acyl groups"/>
    <property type="evidence" value="ECO:0007669"/>
    <property type="project" value="InterPro"/>
</dbReference>
<feature type="transmembrane region" description="Helical" evidence="1">
    <location>
        <begin position="128"/>
        <end position="144"/>
    </location>
</feature>
<dbReference type="PANTHER" id="PTHR23028:SF53">
    <property type="entry name" value="ACYL_TRANSF_3 DOMAIN-CONTAINING PROTEIN"/>
    <property type="match status" value="1"/>
</dbReference>
<dbReference type="InterPro" id="IPR050879">
    <property type="entry name" value="Acyltransferase_3"/>
</dbReference>
<keyword evidence="4" id="KW-1185">Reference proteome</keyword>
<evidence type="ECO:0000256" key="1">
    <source>
        <dbReference type="SAM" id="Phobius"/>
    </source>
</evidence>
<dbReference type="PANTHER" id="PTHR23028">
    <property type="entry name" value="ACETYLTRANSFERASE"/>
    <property type="match status" value="1"/>
</dbReference>
<feature type="transmembrane region" description="Helical" evidence="1">
    <location>
        <begin position="67"/>
        <end position="88"/>
    </location>
</feature>
<evidence type="ECO:0000259" key="2">
    <source>
        <dbReference type="Pfam" id="PF01757"/>
    </source>
</evidence>
<feature type="domain" description="Acyltransferase 3" evidence="2">
    <location>
        <begin position="9"/>
        <end position="312"/>
    </location>
</feature>
<evidence type="ECO:0000313" key="4">
    <source>
        <dbReference type="Proteomes" id="UP000011885"/>
    </source>
</evidence>
<dbReference type="OrthoDB" id="9814807at2"/>
<dbReference type="InterPro" id="IPR002656">
    <property type="entry name" value="Acyl_transf_3_dom"/>
</dbReference>
<name>M5UKC5_9BACT</name>
<dbReference type="GO" id="GO:0009103">
    <property type="term" value="P:lipopolysaccharide biosynthetic process"/>
    <property type="evidence" value="ECO:0007669"/>
    <property type="project" value="TreeGrafter"/>
</dbReference>
<dbReference type="EMBL" id="ANOH01000144">
    <property type="protein sequence ID" value="EMI56478.1"/>
    <property type="molecule type" value="Genomic_DNA"/>
</dbReference>
<dbReference type="PATRIC" id="fig|1263870.3.peg.2208"/>
<dbReference type="AlphaFoldDB" id="M5UKC5"/>
<keyword evidence="1" id="KW-1133">Transmembrane helix</keyword>
<proteinExistence type="predicted"/>
<dbReference type="Pfam" id="PF01757">
    <property type="entry name" value="Acyl_transf_3"/>
    <property type="match status" value="1"/>
</dbReference>
<reference evidence="3 4" key="1">
    <citation type="journal article" date="2013" name="Mar. Genomics">
        <title>Expression of sulfatases in Rhodopirellula baltica and the diversity of sulfatases in the genus Rhodopirellula.</title>
        <authorList>
            <person name="Wegner C.E."/>
            <person name="Richter-Heitmann T."/>
            <person name="Klindworth A."/>
            <person name="Klockow C."/>
            <person name="Richter M."/>
            <person name="Achstetter T."/>
            <person name="Glockner F.O."/>
            <person name="Harder J."/>
        </authorList>
    </citation>
    <scope>NUCLEOTIDE SEQUENCE [LARGE SCALE GENOMIC DNA]</scope>
    <source>
        <strain evidence="3 4">SM41</strain>
    </source>
</reference>
<accession>M5UKC5</accession>
<dbReference type="GO" id="GO:0016020">
    <property type="term" value="C:membrane"/>
    <property type="evidence" value="ECO:0007669"/>
    <property type="project" value="TreeGrafter"/>
</dbReference>
<feature type="transmembrane region" description="Helical" evidence="1">
    <location>
        <begin position="303"/>
        <end position="322"/>
    </location>
</feature>
<gene>
    <name evidence="3" type="ORF">RSSM_02069</name>
</gene>